<organism evidence="1 2">
    <name type="scientific">Effrenium voratum</name>
    <dbReference type="NCBI Taxonomy" id="2562239"/>
    <lineage>
        <taxon>Eukaryota</taxon>
        <taxon>Sar</taxon>
        <taxon>Alveolata</taxon>
        <taxon>Dinophyceae</taxon>
        <taxon>Suessiales</taxon>
        <taxon>Symbiodiniaceae</taxon>
        <taxon>Effrenium</taxon>
    </lineage>
</organism>
<evidence type="ECO:0000313" key="1">
    <source>
        <dbReference type="EMBL" id="CAJ1400565.1"/>
    </source>
</evidence>
<dbReference type="Gene3D" id="3.40.50.720">
    <property type="entry name" value="NAD(P)-binding Rossmann-like Domain"/>
    <property type="match status" value="1"/>
</dbReference>
<proteinExistence type="predicted"/>
<keyword evidence="2" id="KW-1185">Reference proteome</keyword>
<reference evidence="1" key="1">
    <citation type="submission" date="2023-08" db="EMBL/GenBank/DDBJ databases">
        <authorList>
            <person name="Chen Y."/>
            <person name="Shah S."/>
            <person name="Dougan E. K."/>
            <person name="Thang M."/>
            <person name="Chan C."/>
        </authorList>
    </citation>
    <scope>NUCLEOTIDE SEQUENCE</scope>
</reference>
<dbReference type="EMBL" id="CAUJNA010003376">
    <property type="protein sequence ID" value="CAJ1400565.1"/>
    <property type="molecule type" value="Genomic_DNA"/>
</dbReference>
<feature type="non-terminal residue" evidence="1">
    <location>
        <position position="91"/>
    </location>
</feature>
<sequence>MSVMASSEKSLETLVSRIEALAAETNVGFRRAAQGALLPKEAEAPSTAPGPKKKVLVLGAGHVCAPLVAYLAKAGCELLVASVERRDLEQL</sequence>
<gene>
    <name evidence="1" type="ORF">EVOR1521_LOCUS23881</name>
</gene>
<dbReference type="SUPFAM" id="SSF51735">
    <property type="entry name" value="NAD(P)-binding Rossmann-fold domains"/>
    <property type="match status" value="1"/>
</dbReference>
<name>A0AA36N6E9_9DINO</name>
<comment type="caution">
    <text evidence="1">The sequence shown here is derived from an EMBL/GenBank/DDBJ whole genome shotgun (WGS) entry which is preliminary data.</text>
</comment>
<accession>A0AA36N6E9</accession>
<evidence type="ECO:0000313" key="2">
    <source>
        <dbReference type="Proteomes" id="UP001178507"/>
    </source>
</evidence>
<protein>
    <submittedName>
        <fullName evidence="1">Uncharacterized protein</fullName>
    </submittedName>
</protein>
<dbReference type="AlphaFoldDB" id="A0AA36N6E9"/>
<dbReference type="InterPro" id="IPR036291">
    <property type="entry name" value="NAD(P)-bd_dom_sf"/>
</dbReference>
<dbReference type="Proteomes" id="UP001178507">
    <property type="component" value="Unassembled WGS sequence"/>
</dbReference>